<proteinExistence type="predicted"/>
<dbReference type="EMBL" id="VXIV02002203">
    <property type="protein sequence ID" value="KAF6026809.1"/>
    <property type="molecule type" value="Genomic_DNA"/>
</dbReference>
<feature type="compositionally biased region" description="Acidic residues" evidence="2">
    <location>
        <begin position="166"/>
        <end position="175"/>
    </location>
</feature>
<feature type="region of interest" description="Disordered" evidence="2">
    <location>
        <begin position="125"/>
        <end position="193"/>
    </location>
</feature>
<dbReference type="PANTHER" id="PTHR21501">
    <property type="entry name" value="PROTEIN FAM-161"/>
    <property type="match status" value="1"/>
</dbReference>
<dbReference type="AlphaFoldDB" id="A0A7J7JKD3"/>
<dbReference type="Proteomes" id="UP000593567">
    <property type="component" value="Unassembled WGS sequence"/>
</dbReference>
<accession>A0A7J7JKD3</accession>
<reference evidence="3" key="1">
    <citation type="submission" date="2020-06" db="EMBL/GenBank/DDBJ databases">
        <title>Draft genome of Bugula neritina, a colonial animal packing powerful symbionts and potential medicines.</title>
        <authorList>
            <person name="Rayko M."/>
        </authorList>
    </citation>
    <scope>NUCLEOTIDE SEQUENCE [LARGE SCALE GENOMIC DNA]</scope>
    <source>
        <strain evidence="3">Kwan_BN1</strain>
    </source>
</reference>
<dbReference type="OrthoDB" id="2150121at2759"/>
<dbReference type="GO" id="GO:0005856">
    <property type="term" value="C:cytoskeleton"/>
    <property type="evidence" value="ECO:0007669"/>
    <property type="project" value="UniProtKB-ARBA"/>
</dbReference>
<protein>
    <submittedName>
        <fullName evidence="3">FAM161A</fullName>
    </submittedName>
</protein>
<sequence length="263" mass="29723">MATEHEISVITNSSIKQPIDPVHGLPKTLHERVLSNSINANERFTYLDEEESNTLDLPQKTGQRVKHAYSLSPRDPKVERLAEELDTLSDEQFYQRLQELKSDHQQTLKMCEQAYNSKIAEVGQPGDRIKDMSRPPLPPSVTTRHAWSSGRNIANHSIFRPTDSSANEDEDDDYEFSQSRTREVHGGTPLTEKNASLLDGLSDSMERIKGMWKDFNIDEYAPSRSLRDLQSSGSGSYVSNKENSGWTSTDSLQKMQRIAGLLL</sequence>
<feature type="compositionally biased region" description="Polar residues" evidence="2">
    <location>
        <begin position="140"/>
        <end position="155"/>
    </location>
</feature>
<evidence type="ECO:0000256" key="1">
    <source>
        <dbReference type="ARBA" id="ARBA00023054"/>
    </source>
</evidence>
<feature type="compositionally biased region" description="Polar residues" evidence="2">
    <location>
        <begin position="228"/>
        <end position="249"/>
    </location>
</feature>
<evidence type="ECO:0000313" key="3">
    <source>
        <dbReference type="EMBL" id="KAF6026809.1"/>
    </source>
</evidence>
<evidence type="ECO:0000256" key="2">
    <source>
        <dbReference type="SAM" id="MobiDB-lite"/>
    </source>
</evidence>
<dbReference type="InterPro" id="IPR051655">
    <property type="entry name" value="FAM161"/>
</dbReference>
<keyword evidence="1" id="KW-0175">Coiled coil</keyword>
<name>A0A7J7JKD3_BUGNE</name>
<dbReference type="PANTHER" id="PTHR21501:SF1">
    <property type="entry name" value="PROTEIN FAM-161"/>
    <property type="match status" value="1"/>
</dbReference>
<evidence type="ECO:0000313" key="4">
    <source>
        <dbReference type="Proteomes" id="UP000593567"/>
    </source>
</evidence>
<feature type="region of interest" description="Disordered" evidence="2">
    <location>
        <begin position="226"/>
        <end position="249"/>
    </location>
</feature>
<dbReference type="GO" id="GO:0044782">
    <property type="term" value="P:cilium organization"/>
    <property type="evidence" value="ECO:0007669"/>
    <property type="project" value="TreeGrafter"/>
</dbReference>
<gene>
    <name evidence="3" type="ORF">EB796_014873</name>
</gene>
<organism evidence="3 4">
    <name type="scientific">Bugula neritina</name>
    <name type="common">Brown bryozoan</name>
    <name type="synonym">Sertularia neritina</name>
    <dbReference type="NCBI Taxonomy" id="10212"/>
    <lineage>
        <taxon>Eukaryota</taxon>
        <taxon>Metazoa</taxon>
        <taxon>Spiralia</taxon>
        <taxon>Lophotrochozoa</taxon>
        <taxon>Bryozoa</taxon>
        <taxon>Gymnolaemata</taxon>
        <taxon>Cheilostomatida</taxon>
        <taxon>Flustrina</taxon>
        <taxon>Buguloidea</taxon>
        <taxon>Bugulidae</taxon>
        <taxon>Bugula</taxon>
    </lineage>
</organism>
<keyword evidence="4" id="KW-1185">Reference proteome</keyword>
<comment type="caution">
    <text evidence="3">The sequence shown here is derived from an EMBL/GenBank/DDBJ whole genome shotgun (WGS) entry which is preliminary data.</text>
</comment>
<dbReference type="GO" id="GO:0005929">
    <property type="term" value="C:cilium"/>
    <property type="evidence" value="ECO:0007669"/>
    <property type="project" value="TreeGrafter"/>
</dbReference>